<dbReference type="Pfam" id="PF01408">
    <property type="entry name" value="GFO_IDH_MocA"/>
    <property type="match status" value="1"/>
</dbReference>
<dbReference type="Gene3D" id="3.30.360.10">
    <property type="entry name" value="Dihydrodipicolinate Reductase, domain 2"/>
    <property type="match status" value="1"/>
</dbReference>
<dbReference type="InterPro" id="IPR004104">
    <property type="entry name" value="Gfo/Idh/MocA-like_OxRdtase_C"/>
</dbReference>
<dbReference type="PANTHER" id="PTHR43708">
    <property type="entry name" value="CONSERVED EXPRESSED OXIDOREDUCTASE (EUROFUNG)"/>
    <property type="match status" value="1"/>
</dbReference>
<dbReference type="Pfam" id="PF02894">
    <property type="entry name" value="GFO_IDH_MocA_C"/>
    <property type="match status" value="1"/>
</dbReference>
<dbReference type="SUPFAM" id="SSF51735">
    <property type="entry name" value="NAD(P)-binding Rossmann-fold domains"/>
    <property type="match status" value="1"/>
</dbReference>
<dbReference type="InterPro" id="IPR051317">
    <property type="entry name" value="Gfo/Idh/MocA_oxidoreduct"/>
</dbReference>
<reference evidence="6 7" key="1">
    <citation type="submission" date="2018-11" db="EMBL/GenBank/DDBJ databases">
        <title>Genome sequence of Saitozyma podzolica DSM 27192.</title>
        <authorList>
            <person name="Aliyu H."/>
            <person name="Gorte O."/>
            <person name="Ochsenreither K."/>
        </authorList>
    </citation>
    <scope>NUCLEOTIDE SEQUENCE [LARGE SCALE GENOMIC DNA]</scope>
    <source>
        <strain evidence="6 7">DSM 27192</strain>
    </source>
</reference>
<proteinExistence type="inferred from homology"/>
<dbReference type="STRING" id="1890683.A0A427YFJ7"/>
<comment type="similarity">
    <text evidence="1">Belongs to the Gfo/Idh/MocA family.</text>
</comment>
<evidence type="ECO:0000256" key="2">
    <source>
        <dbReference type="ARBA" id="ARBA00023002"/>
    </source>
</evidence>
<evidence type="ECO:0000313" key="6">
    <source>
        <dbReference type="EMBL" id="RSH89868.1"/>
    </source>
</evidence>
<dbReference type="InterPro" id="IPR000683">
    <property type="entry name" value="Gfo/Idh/MocA-like_OxRdtase_N"/>
</dbReference>
<evidence type="ECO:0000256" key="3">
    <source>
        <dbReference type="SAM" id="MobiDB-lite"/>
    </source>
</evidence>
<dbReference type="EMBL" id="RSCD01000012">
    <property type="protein sequence ID" value="RSH89868.1"/>
    <property type="molecule type" value="Genomic_DNA"/>
</dbReference>
<evidence type="ECO:0000313" key="7">
    <source>
        <dbReference type="Proteomes" id="UP000279259"/>
    </source>
</evidence>
<feature type="compositionally biased region" description="Polar residues" evidence="3">
    <location>
        <begin position="268"/>
        <end position="279"/>
    </location>
</feature>
<comment type="caution">
    <text evidence="6">The sequence shown here is derived from an EMBL/GenBank/DDBJ whole genome shotgun (WGS) entry which is preliminary data.</text>
</comment>
<accession>A0A427YFJ7</accession>
<dbReference type="Proteomes" id="UP000279259">
    <property type="component" value="Unassembled WGS sequence"/>
</dbReference>
<evidence type="ECO:0000256" key="1">
    <source>
        <dbReference type="ARBA" id="ARBA00010928"/>
    </source>
</evidence>
<evidence type="ECO:0000259" key="4">
    <source>
        <dbReference type="Pfam" id="PF01408"/>
    </source>
</evidence>
<protein>
    <recommendedName>
        <fullName evidence="8">Gfo/Idh/MocA-like oxidoreductase N-terminal domain-containing protein</fullName>
    </recommendedName>
</protein>
<dbReference type="InterPro" id="IPR036291">
    <property type="entry name" value="NAD(P)-bd_dom_sf"/>
</dbReference>
<sequence length="370" mass="41581">MSRIRIGIIGYGNSARVFHLPYIERNPDLEVVAFLQRAEPRAGGRHCKHDYPTARWHRTIDEFCADDNIDLGIVVTGHSSHAELAEKVLLSGKHVVVEKPFACSVEEADRVISIARRMGKLVVPFQNRRYDSDFRTLESLFTAKVFGEILEAEFHHDVDAPSWAVKDTGPDWHPGEGMAFGIGCHSLDQALALFGRPSTVTAFYRTLRPFPSKAEDSFTMVLQYKGTDEQEKRIVWIKTNSYSKMIPLKYFIRGREGTFIKFGEDPQEQQTYTGQSPAESSFGVEDPSIHGELSTSRKVLDGQHGLDGKELWVGKVPSHRGDYGFFYTDLVAAIRGERELKVKPETSRDGIQIIELARLSAASGQTIMFS</sequence>
<evidence type="ECO:0008006" key="8">
    <source>
        <dbReference type="Google" id="ProtNLM"/>
    </source>
</evidence>
<dbReference type="AlphaFoldDB" id="A0A427YFJ7"/>
<name>A0A427YFJ7_9TREE</name>
<gene>
    <name evidence="6" type="ORF">EHS25_001854</name>
</gene>
<organism evidence="6 7">
    <name type="scientific">Saitozyma podzolica</name>
    <dbReference type="NCBI Taxonomy" id="1890683"/>
    <lineage>
        <taxon>Eukaryota</taxon>
        <taxon>Fungi</taxon>
        <taxon>Dikarya</taxon>
        <taxon>Basidiomycota</taxon>
        <taxon>Agaricomycotina</taxon>
        <taxon>Tremellomycetes</taxon>
        <taxon>Tremellales</taxon>
        <taxon>Trimorphomycetaceae</taxon>
        <taxon>Saitozyma</taxon>
    </lineage>
</organism>
<dbReference type="OrthoDB" id="446809at2759"/>
<dbReference type="GO" id="GO:0000166">
    <property type="term" value="F:nucleotide binding"/>
    <property type="evidence" value="ECO:0007669"/>
    <property type="project" value="InterPro"/>
</dbReference>
<keyword evidence="2" id="KW-0560">Oxidoreductase</keyword>
<dbReference type="Gene3D" id="3.40.50.720">
    <property type="entry name" value="NAD(P)-binding Rossmann-like Domain"/>
    <property type="match status" value="1"/>
</dbReference>
<feature type="domain" description="Gfo/Idh/MocA-like oxidoreductase C-terminal" evidence="5">
    <location>
        <begin position="144"/>
        <end position="368"/>
    </location>
</feature>
<evidence type="ECO:0000259" key="5">
    <source>
        <dbReference type="Pfam" id="PF02894"/>
    </source>
</evidence>
<keyword evidence="7" id="KW-1185">Reference proteome</keyword>
<feature type="domain" description="Gfo/Idh/MocA-like oxidoreductase N-terminal" evidence="4">
    <location>
        <begin position="4"/>
        <end position="122"/>
    </location>
</feature>
<dbReference type="PANTHER" id="PTHR43708:SF5">
    <property type="entry name" value="CONSERVED EXPRESSED OXIDOREDUCTASE (EUROFUNG)-RELATED"/>
    <property type="match status" value="1"/>
</dbReference>
<feature type="region of interest" description="Disordered" evidence="3">
    <location>
        <begin position="267"/>
        <end position="287"/>
    </location>
</feature>
<dbReference type="GO" id="GO:0016491">
    <property type="term" value="F:oxidoreductase activity"/>
    <property type="evidence" value="ECO:0007669"/>
    <property type="project" value="UniProtKB-KW"/>
</dbReference>